<dbReference type="GO" id="GO:0050112">
    <property type="term" value="F:inositol 2-dehydrogenase (NAD+) activity"/>
    <property type="evidence" value="ECO:0007669"/>
    <property type="project" value="UniProtKB-EC"/>
</dbReference>
<evidence type="ECO:0000259" key="2">
    <source>
        <dbReference type="Pfam" id="PF01408"/>
    </source>
</evidence>
<dbReference type="OrthoDB" id="9815825at2"/>
<evidence type="ECO:0000259" key="3">
    <source>
        <dbReference type="Pfam" id="PF22725"/>
    </source>
</evidence>
<gene>
    <name evidence="4" type="ORF">CFX1CAM_1376</name>
</gene>
<keyword evidence="5" id="KW-1185">Reference proteome</keyword>
<feature type="domain" description="Gfo/Idh/MocA-like oxidoreductase N-terminal" evidence="2">
    <location>
        <begin position="3"/>
        <end position="116"/>
    </location>
</feature>
<evidence type="ECO:0000256" key="1">
    <source>
        <dbReference type="ARBA" id="ARBA00023002"/>
    </source>
</evidence>
<dbReference type="InterPro" id="IPR036291">
    <property type="entry name" value="NAD(P)-bd_dom_sf"/>
</dbReference>
<dbReference type="Gene3D" id="3.30.360.10">
    <property type="entry name" value="Dihydrodipicolinate Reductase, domain 2"/>
    <property type="match status" value="1"/>
</dbReference>
<accession>A0A1Y6K433</accession>
<proteinExistence type="predicted"/>
<dbReference type="Pfam" id="PF22725">
    <property type="entry name" value="GFO_IDH_MocA_C3"/>
    <property type="match status" value="1"/>
</dbReference>
<dbReference type="Gene3D" id="3.40.50.720">
    <property type="entry name" value="NAD(P)-binding Rossmann-like Domain"/>
    <property type="match status" value="1"/>
</dbReference>
<dbReference type="SUPFAM" id="SSF55347">
    <property type="entry name" value="Glyceraldehyde-3-phosphate dehydrogenase-like, C-terminal domain"/>
    <property type="match status" value="1"/>
</dbReference>
<dbReference type="RefSeq" id="WP_087862283.1">
    <property type="nucleotide sequence ID" value="NZ_LT859958.1"/>
</dbReference>
<dbReference type="KEGG" id="abat:CFX1CAM_1376"/>
<name>A0A1Y6K433_9CHLR</name>
<dbReference type="AlphaFoldDB" id="A0A1Y6K433"/>
<protein>
    <submittedName>
        <fullName evidence="4">Myo-inositol 2-dehydrogenase</fullName>
        <ecNumber evidence="4">1.1.1.18</ecNumber>
    </submittedName>
</protein>
<dbReference type="InterPro" id="IPR055170">
    <property type="entry name" value="GFO_IDH_MocA-like_dom"/>
</dbReference>
<sequence>MHKISMLGAGFIGMFYTKTIQRSRSKDVVSMVYNRTPENAKTFAETYNIPRWTGDMDEAINDPETDVVVVALPNHQHKEAIIKAAQAGKAVLCTKPLARTGKEAKEILDAVEKAGVFHGYLEDLVYTPKTLKALDFVRKGALGRILWARSRETHPGPHAPWFFDKELAGGGALVDMGCHCAEICRSFIGKDIRPVEAMGHLDTMVHPIAAEDFSIGLVRFENGAIAQIESNWTFRGGMDLRDEISGTEGTIWLNHWLRTGFEVFTTAGTKGYVSEKSEAEIGWLFPVGNEEDGLGYIEMFNDMFDAIDEKRKPVEDFYDGYVINCILDAIYKSGETGKWEPVEIEDWRGGKHEKVKTTKDYDDEHILIKDEIMPDGKHKFIIQHKETGRVSEIVK</sequence>
<evidence type="ECO:0000313" key="4">
    <source>
        <dbReference type="EMBL" id="SMX54441.1"/>
    </source>
</evidence>
<evidence type="ECO:0000313" key="5">
    <source>
        <dbReference type="Proteomes" id="UP000195514"/>
    </source>
</evidence>
<dbReference type="EC" id="1.1.1.18" evidence="4"/>
<dbReference type="InterPro" id="IPR050463">
    <property type="entry name" value="Gfo/Idh/MocA_oxidrdct_glycsds"/>
</dbReference>
<dbReference type="GO" id="GO:0000166">
    <property type="term" value="F:nucleotide binding"/>
    <property type="evidence" value="ECO:0007669"/>
    <property type="project" value="InterPro"/>
</dbReference>
<dbReference type="Proteomes" id="UP000195514">
    <property type="component" value="Chromosome I"/>
</dbReference>
<dbReference type="PANTHER" id="PTHR43818:SF11">
    <property type="entry name" value="BCDNA.GH03377"/>
    <property type="match status" value="1"/>
</dbReference>
<feature type="domain" description="GFO/IDH/MocA-like oxidoreductase" evidence="3">
    <location>
        <begin position="132"/>
        <end position="251"/>
    </location>
</feature>
<dbReference type="EMBL" id="LT859958">
    <property type="protein sequence ID" value="SMX54441.1"/>
    <property type="molecule type" value="Genomic_DNA"/>
</dbReference>
<dbReference type="Pfam" id="PF01408">
    <property type="entry name" value="GFO_IDH_MocA"/>
    <property type="match status" value="1"/>
</dbReference>
<organism evidence="4 5">
    <name type="scientific">Candidatus Brevifilum fermentans</name>
    <dbReference type="NCBI Taxonomy" id="1986204"/>
    <lineage>
        <taxon>Bacteria</taxon>
        <taxon>Bacillati</taxon>
        <taxon>Chloroflexota</taxon>
        <taxon>Anaerolineae</taxon>
        <taxon>Anaerolineales</taxon>
        <taxon>Anaerolineaceae</taxon>
        <taxon>Candidatus Brevifilum</taxon>
    </lineage>
</organism>
<reference evidence="5" key="1">
    <citation type="submission" date="2017-05" db="EMBL/GenBank/DDBJ databases">
        <authorList>
            <person name="Kirkegaard R."/>
            <person name="Mcilroy J S."/>
        </authorList>
    </citation>
    <scope>NUCLEOTIDE SEQUENCE [LARGE SCALE GENOMIC DNA]</scope>
</reference>
<dbReference type="SUPFAM" id="SSF51735">
    <property type="entry name" value="NAD(P)-binding Rossmann-fold domains"/>
    <property type="match status" value="1"/>
</dbReference>
<dbReference type="InterPro" id="IPR000683">
    <property type="entry name" value="Gfo/Idh/MocA-like_OxRdtase_N"/>
</dbReference>
<dbReference type="PANTHER" id="PTHR43818">
    <property type="entry name" value="BCDNA.GH03377"/>
    <property type="match status" value="1"/>
</dbReference>
<keyword evidence="1 4" id="KW-0560">Oxidoreductase</keyword>